<evidence type="ECO:0000256" key="9">
    <source>
        <dbReference type="ARBA" id="ARBA00022741"/>
    </source>
</evidence>
<accession>A0A645C5X3</accession>
<evidence type="ECO:0000256" key="14">
    <source>
        <dbReference type="ARBA" id="ARBA00023211"/>
    </source>
</evidence>
<comment type="cofactor">
    <cofactor evidence="1">
        <name>Mn(2+)</name>
        <dbReference type="ChEBI" id="CHEBI:29035"/>
    </cofactor>
</comment>
<dbReference type="PANTHER" id="PTHR23132:SF25">
    <property type="entry name" value="D-ALANINE--D-ALANINE LIGASE A"/>
    <property type="match status" value="1"/>
</dbReference>
<dbReference type="InterPro" id="IPR016185">
    <property type="entry name" value="PreATP-grasp_dom_sf"/>
</dbReference>
<evidence type="ECO:0000256" key="15">
    <source>
        <dbReference type="ARBA" id="ARBA00023316"/>
    </source>
</evidence>
<dbReference type="InterPro" id="IPR000291">
    <property type="entry name" value="D-Ala_lig_Van_CS"/>
</dbReference>
<comment type="cofactor">
    <cofactor evidence="2">
        <name>Mg(2+)</name>
        <dbReference type="ChEBI" id="CHEBI:18420"/>
    </cofactor>
</comment>
<dbReference type="GO" id="GO:0005829">
    <property type="term" value="C:cytosol"/>
    <property type="evidence" value="ECO:0007669"/>
    <property type="project" value="TreeGrafter"/>
</dbReference>
<evidence type="ECO:0000256" key="13">
    <source>
        <dbReference type="ARBA" id="ARBA00022984"/>
    </source>
</evidence>
<evidence type="ECO:0000259" key="17">
    <source>
        <dbReference type="PROSITE" id="PS50975"/>
    </source>
</evidence>
<dbReference type="PANTHER" id="PTHR23132">
    <property type="entry name" value="D-ALANINE--D-ALANINE LIGASE"/>
    <property type="match status" value="1"/>
</dbReference>
<evidence type="ECO:0000256" key="12">
    <source>
        <dbReference type="ARBA" id="ARBA00022960"/>
    </source>
</evidence>
<evidence type="ECO:0000256" key="1">
    <source>
        <dbReference type="ARBA" id="ARBA00001936"/>
    </source>
</evidence>
<name>A0A645C5X3_9ZZZZ</name>
<dbReference type="InterPro" id="IPR011127">
    <property type="entry name" value="Dala_Dala_lig_N"/>
</dbReference>
<keyword evidence="9" id="KW-0547">Nucleotide-binding</keyword>
<organism evidence="18">
    <name type="scientific">bioreactor metagenome</name>
    <dbReference type="NCBI Taxonomy" id="1076179"/>
    <lineage>
        <taxon>unclassified sequences</taxon>
        <taxon>metagenomes</taxon>
        <taxon>ecological metagenomes</taxon>
    </lineage>
</organism>
<dbReference type="HAMAP" id="MF_00047">
    <property type="entry name" value="Dala_Dala_lig"/>
    <property type="match status" value="1"/>
</dbReference>
<keyword evidence="10" id="KW-0067">ATP-binding</keyword>
<dbReference type="Gene3D" id="3.40.50.20">
    <property type="match status" value="1"/>
</dbReference>
<keyword evidence="6" id="KW-0963">Cytoplasm</keyword>
<dbReference type="InterPro" id="IPR013815">
    <property type="entry name" value="ATP_grasp_subdomain_1"/>
</dbReference>
<dbReference type="GO" id="GO:0008360">
    <property type="term" value="P:regulation of cell shape"/>
    <property type="evidence" value="ECO:0007669"/>
    <property type="project" value="UniProtKB-KW"/>
</dbReference>
<dbReference type="InterPro" id="IPR005905">
    <property type="entry name" value="D_ala_D_ala"/>
</dbReference>
<evidence type="ECO:0000256" key="6">
    <source>
        <dbReference type="ARBA" id="ARBA00022490"/>
    </source>
</evidence>
<dbReference type="GO" id="GO:0071555">
    <property type="term" value="P:cell wall organization"/>
    <property type="evidence" value="ECO:0007669"/>
    <property type="project" value="UniProtKB-KW"/>
</dbReference>
<comment type="pathway">
    <text evidence="4">Cell wall biogenesis; peptidoglycan biosynthesis.</text>
</comment>
<dbReference type="EC" id="6.3.2.4" evidence="18"/>
<keyword evidence="12" id="KW-0133">Cell shape</keyword>
<keyword evidence="15" id="KW-0961">Cell wall biogenesis/degradation</keyword>
<dbReference type="Pfam" id="PF01820">
    <property type="entry name" value="Dala_Dala_lig_N"/>
    <property type="match status" value="1"/>
</dbReference>
<dbReference type="AlphaFoldDB" id="A0A645C5X3"/>
<dbReference type="PROSITE" id="PS00844">
    <property type="entry name" value="DALA_DALA_LIGASE_2"/>
    <property type="match status" value="1"/>
</dbReference>
<dbReference type="FunFam" id="3.30.470.20:FF:000008">
    <property type="entry name" value="D-alanine--D-alanine ligase"/>
    <property type="match status" value="1"/>
</dbReference>
<dbReference type="PROSITE" id="PS00843">
    <property type="entry name" value="DALA_DALA_LIGASE_1"/>
    <property type="match status" value="1"/>
</dbReference>
<dbReference type="GO" id="GO:0005524">
    <property type="term" value="F:ATP binding"/>
    <property type="evidence" value="ECO:0007669"/>
    <property type="project" value="UniProtKB-KW"/>
</dbReference>
<dbReference type="Gene3D" id="3.30.470.20">
    <property type="entry name" value="ATP-grasp fold, B domain"/>
    <property type="match status" value="1"/>
</dbReference>
<dbReference type="PIRSF" id="PIRSF039102">
    <property type="entry name" value="Ddl/VanB"/>
    <property type="match status" value="1"/>
</dbReference>
<protein>
    <submittedName>
        <fullName evidence="18">D-alanine--D-alanine ligase</fullName>
        <ecNumber evidence="18">6.3.2.4</ecNumber>
    </submittedName>
</protein>
<evidence type="ECO:0000256" key="3">
    <source>
        <dbReference type="ARBA" id="ARBA00004496"/>
    </source>
</evidence>
<comment type="similarity">
    <text evidence="5">Belongs to the D-alanine--D-alanine ligase family.</text>
</comment>
<reference evidence="18" key="1">
    <citation type="submission" date="2019-08" db="EMBL/GenBank/DDBJ databases">
        <authorList>
            <person name="Kucharzyk K."/>
            <person name="Murdoch R.W."/>
            <person name="Higgins S."/>
            <person name="Loffler F."/>
        </authorList>
    </citation>
    <scope>NUCLEOTIDE SEQUENCE</scope>
</reference>
<dbReference type="GO" id="GO:0009252">
    <property type="term" value="P:peptidoglycan biosynthetic process"/>
    <property type="evidence" value="ECO:0007669"/>
    <property type="project" value="UniProtKB-KW"/>
</dbReference>
<dbReference type="SUPFAM" id="SSF52440">
    <property type="entry name" value="PreATP-grasp domain"/>
    <property type="match status" value="1"/>
</dbReference>
<keyword evidence="14" id="KW-0464">Manganese</keyword>
<evidence type="ECO:0000256" key="10">
    <source>
        <dbReference type="ARBA" id="ARBA00022840"/>
    </source>
</evidence>
<dbReference type="PROSITE" id="PS50975">
    <property type="entry name" value="ATP_GRASP"/>
    <property type="match status" value="1"/>
</dbReference>
<dbReference type="NCBIfam" id="TIGR01205">
    <property type="entry name" value="D_ala_D_alaTIGR"/>
    <property type="match status" value="1"/>
</dbReference>
<evidence type="ECO:0000256" key="2">
    <source>
        <dbReference type="ARBA" id="ARBA00001946"/>
    </source>
</evidence>
<keyword evidence="7 18" id="KW-0436">Ligase</keyword>
<feature type="domain" description="ATP-grasp" evidence="17">
    <location>
        <begin position="96"/>
        <end position="305"/>
    </location>
</feature>
<dbReference type="InterPro" id="IPR011761">
    <property type="entry name" value="ATP-grasp"/>
</dbReference>
<dbReference type="SUPFAM" id="SSF56059">
    <property type="entry name" value="Glutathione synthetase ATP-binding domain-like"/>
    <property type="match status" value="1"/>
</dbReference>
<comment type="caution">
    <text evidence="18">The sequence shown here is derived from an EMBL/GenBank/DDBJ whole genome shotgun (WGS) entry which is preliminary data.</text>
</comment>
<keyword evidence="13" id="KW-0573">Peptidoglycan synthesis</keyword>
<dbReference type="GO" id="GO:0008716">
    <property type="term" value="F:D-alanine-D-alanine ligase activity"/>
    <property type="evidence" value="ECO:0007669"/>
    <property type="project" value="UniProtKB-EC"/>
</dbReference>
<dbReference type="NCBIfam" id="NF002528">
    <property type="entry name" value="PRK01966.1-4"/>
    <property type="match status" value="1"/>
</dbReference>
<dbReference type="EMBL" id="VSSQ01023652">
    <property type="protein sequence ID" value="MPM70733.1"/>
    <property type="molecule type" value="Genomic_DNA"/>
</dbReference>
<evidence type="ECO:0000313" key="18">
    <source>
        <dbReference type="EMBL" id="MPM70733.1"/>
    </source>
</evidence>
<keyword evidence="8" id="KW-0479">Metal-binding</keyword>
<evidence type="ECO:0000256" key="4">
    <source>
        <dbReference type="ARBA" id="ARBA00004752"/>
    </source>
</evidence>
<evidence type="ECO:0000256" key="11">
    <source>
        <dbReference type="ARBA" id="ARBA00022842"/>
    </source>
</evidence>
<dbReference type="Pfam" id="PF07478">
    <property type="entry name" value="Dala_Dala_lig_C"/>
    <property type="match status" value="1"/>
</dbReference>
<dbReference type="InterPro" id="IPR011095">
    <property type="entry name" value="Dala_Dala_lig_C"/>
</dbReference>
<evidence type="ECO:0000256" key="8">
    <source>
        <dbReference type="ARBA" id="ARBA00022723"/>
    </source>
</evidence>
<evidence type="ECO:0000256" key="7">
    <source>
        <dbReference type="ARBA" id="ARBA00022598"/>
    </source>
</evidence>
<dbReference type="Gene3D" id="3.30.1490.20">
    <property type="entry name" value="ATP-grasp fold, A domain"/>
    <property type="match status" value="1"/>
</dbReference>
<dbReference type="FunFam" id="3.30.1490.20:FF:000007">
    <property type="entry name" value="D-alanine--D-alanine ligase"/>
    <property type="match status" value="1"/>
</dbReference>
<sequence length="315" mass="34805">MYTGPNEKIIDLSWEKDTANLVPAILSPCSAHHGIMTLNKAEKKYEILKLDCVFPVLHGANGEDGVMQGLLKLSGIPFVGSRTRGAAITMDKAVTKSITEKYGIRQAKWFSFKCSEFRQCSDEIMDKLEKEFSYPVFVKPCNAGSSVGVTKVKSKSAFPDAVSAAAAVDDKVIVEESVKGREIEVAVLETHEKGKQKIIVSRCGEIIPNNEFYDYEAKYISNGSKLIIPASLDKNVEENARDTAKRIFNLTDCAGLARVDFFADENGVIFNEINAIPGFTKISMYPKLFENAGIEYKKLIDMLIAEAVYSARSDE</sequence>
<proteinExistence type="inferred from homology"/>
<dbReference type="GO" id="GO:0046872">
    <property type="term" value="F:metal ion binding"/>
    <property type="evidence" value="ECO:0007669"/>
    <property type="project" value="UniProtKB-KW"/>
</dbReference>
<evidence type="ECO:0000256" key="16">
    <source>
        <dbReference type="ARBA" id="ARBA00060592"/>
    </source>
</evidence>
<comment type="subcellular location">
    <subcellularLocation>
        <location evidence="3">Cytoplasm</location>
    </subcellularLocation>
</comment>
<comment type="pathway">
    <text evidence="16">Glycan biosynthesis.</text>
</comment>
<gene>
    <name evidence="18" type="primary">ddl_40</name>
    <name evidence="18" type="ORF">SDC9_117693</name>
</gene>
<keyword evidence="11" id="KW-0460">Magnesium</keyword>
<evidence type="ECO:0000256" key="5">
    <source>
        <dbReference type="ARBA" id="ARBA00010871"/>
    </source>
</evidence>